<sequence length="267" mass="28526">MEVGGALNATMTGPSGAPVLVFVHGFGCGQQMWRLVAPAFAQDFRVILLDLPGSAGSDPSTYDAERHSTLEGYADDILQVLRELAVDDVTFVGHSVASMMGVLAHLKEPSLVTRLVLVSPSARYVDDGDYRGGFSQADVDDLLAMMERNQLGWQGALSGMVAGESHVAARAELDDSFCRTRPDVALHFATVTFTGDNRADLPRVAAPTLILQVRDDLIAPISAGEYVHEQIAGSRLQIIETRGHAPHLTDPDAVVSAMRDFMPVGAA</sequence>
<evidence type="ECO:0000259" key="2">
    <source>
        <dbReference type="Pfam" id="PF00561"/>
    </source>
</evidence>
<comment type="caution">
    <text evidence="3">The sequence shown here is derived from an EMBL/GenBank/DDBJ whole genome shotgun (WGS) entry which is preliminary data.</text>
</comment>
<dbReference type="InterPro" id="IPR029058">
    <property type="entry name" value="AB_hydrolase_fold"/>
</dbReference>
<dbReference type="PRINTS" id="PR00111">
    <property type="entry name" value="ABHYDROLASE"/>
</dbReference>
<keyword evidence="3" id="KW-0378">Hydrolase</keyword>
<proteinExistence type="inferred from homology"/>
<evidence type="ECO:0000313" key="4">
    <source>
        <dbReference type="Proteomes" id="UP000660668"/>
    </source>
</evidence>
<dbReference type="Pfam" id="PF00561">
    <property type="entry name" value="Abhydrolase_1"/>
    <property type="match status" value="1"/>
</dbReference>
<gene>
    <name evidence="3" type="ORF">ISU10_03725</name>
</gene>
<name>A0A930VJP4_9ACTN</name>
<dbReference type="SUPFAM" id="SSF53474">
    <property type="entry name" value="alpha/beta-Hydrolases"/>
    <property type="match status" value="1"/>
</dbReference>
<dbReference type="InterPro" id="IPR000073">
    <property type="entry name" value="AB_hydrolase_1"/>
</dbReference>
<dbReference type="Gene3D" id="3.40.50.1820">
    <property type="entry name" value="alpha/beta hydrolase"/>
    <property type="match status" value="1"/>
</dbReference>
<dbReference type="Proteomes" id="UP000660668">
    <property type="component" value="Unassembled WGS sequence"/>
</dbReference>
<organism evidence="3 4">
    <name type="scientific">Nocardioides agariphilus</name>
    <dbReference type="NCBI Taxonomy" id="433664"/>
    <lineage>
        <taxon>Bacteria</taxon>
        <taxon>Bacillati</taxon>
        <taxon>Actinomycetota</taxon>
        <taxon>Actinomycetes</taxon>
        <taxon>Propionibacteriales</taxon>
        <taxon>Nocardioidaceae</taxon>
        <taxon>Nocardioides</taxon>
    </lineage>
</organism>
<accession>A0A930VJP4</accession>
<reference evidence="3" key="1">
    <citation type="submission" date="2020-11" db="EMBL/GenBank/DDBJ databases">
        <title>Nocardioides cynanchi sp. nov., isolated from soil of rhizosphere of Cynanchum wilfordii.</title>
        <authorList>
            <person name="Lee J.-S."/>
            <person name="Suh M.K."/>
            <person name="Kim J.-S."/>
        </authorList>
    </citation>
    <scope>NUCLEOTIDE SEQUENCE</scope>
    <source>
        <strain evidence="3">KCTC 19276</strain>
    </source>
</reference>
<evidence type="ECO:0000256" key="1">
    <source>
        <dbReference type="ARBA" id="ARBA00008645"/>
    </source>
</evidence>
<dbReference type="GO" id="GO:0016787">
    <property type="term" value="F:hydrolase activity"/>
    <property type="evidence" value="ECO:0007669"/>
    <property type="project" value="UniProtKB-KW"/>
</dbReference>
<comment type="similarity">
    <text evidence="1">Belongs to the AB hydrolase superfamily.</text>
</comment>
<protein>
    <submittedName>
        <fullName evidence="3">Alpha/beta hydrolase</fullName>
    </submittedName>
</protein>
<feature type="domain" description="AB hydrolase-1" evidence="2">
    <location>
        <begin position="18"/>
        <end position="251"/>
    </location>
</feature>
<evidence type="ECO:0000313" key="3">
    <source>
        <dbReference type="EMBL" id="MBF4766876.1"/>
    </source>
</evidence>
<dbReference type="AlphaFoldDB" id="A0A930VJP4"/>
<keyword evidence="4" id="KW-1185">Reference proteome</keyword>
<dbReference type="PANTHER" id="PTHR43039">
    <property type="entry name" value="ESTERASE-RELATED"/>
    <property type="match status" value="1"/>
</dbReference>
<dbReference type="EMBL" id="JADKPO010000003">
    <property type="protein sequence ID" value="MBF4766876.1"/>
    <property type="molecule type" value="Genomic_DNA"/>
</dbReference>
<dbReference type="RefSeq" id="WP_194695021.1">
    <property type="nucleotide sequence ID" value="NZ_JADKPO010000003.1"/>
</dbReference>